<dbReference type="InterPro" id="IPR023867">
    <property type="entry name" value="Sulphatase_maturase_rSAM"/>
</dbReference>
<keyword evidence="4" id="KW-0408">Iron</keyword>
<dbReference type="InterPro" id="IPR007197">
    <property type="entry name" value="rSAM"/>
</dbReference>
<evidence type="ECO:0000313" key="8">
    <source>
        <dbReference type="EMBL" id="QTA89210.1"/>
    </source>
</evidence>
<dbReference type="CDD" id="cd01335">
    <property type="entry name" value="Radical_SAM"/>
    <property type="match status" value="1"/>
</dbReference>
<dbReference type="EMBL" id="CP061800">
    <property type="protein sequence ID" value="QTA89210.1"/>
    <property type="molecule type" value="Genomic_DNA"/>
</dbReference>
<dbReference type="SUPFAM" id="SSF102114">
    <property type="entry name" value="Radical SAM enzymes"/>
    <property type="match status" value="1"/>
</dbReference>
<dbReference type="PANTHER" id="PTHR43273:SF3">
    <property type="entry name" value="ANAEROBIC SULFATASE-MATURATING ENZYME HOMOLOG ASLB-RELATED"/>
    <property type="match status" value="1"/>
</dbReference>
<evidence type="ECO:0000256" key="4">
    <source>
        <dbReference type="ARBA" id="ARBA00023004"/>
    </source>
</evidence>
<dbReference type="GO" id="GO:0051536">
    <property type="term" value="F:iron-sulfur cluster binding"/>
    <property type="evidence" value="ECO:0007669"/>
    <property type="project" value="UniProtKB-KW"/>
</dbReference>
<dbReference type="AlphaFoldDB" id="A0A975BPH5"/>
<sequence>MVLEVRPLKNKCNLACKYCYENTLKDAGNAKDFCEIEAVKSLLKKEDRPFALFGGEPLLLDEKELESFFSLGFERYKRNIIQTNGTLINDNHIRMFGQYKAVVGISIDGPGECNDLRWAGTLEKTREATAKTENAILRLCSENIPTALIVTLHRQNAVREKLPVMLDWLRGLIRKGARYVRLHILEAYNPVVLGRYSLSSEETSEAMLAFAALSEELKRDFIDIFNDMKHLLKGDDSRASCVWRACDFYSSESVDTLGTNGEMINCGHSHKEGIEFLKADTRGYERYIALYHTPQEHGGCGECRFFLMCKGWCPSSAMNGDWRNRTAHCGTWKTLYKHFEHRMNSRGEKPLSMRQIRKDVEQEMLAAWTMGRNPTIRSILKDMD</sequence>
<keyword evidence="5" id="KW-0411">Iron-sulfur</keyword>
<gene>
    <name evidence="8" type="ORF">dnm_052600</name>
</gene>
<dbReference type="InterPro" id="IPR013785">
    <property type="entry name" value="Aldolase_TIM"/>
</dbReference>
<comment type="similarity">
    <text evidence="6">Belongs to the radical SAM superfamily. Anaerobic sulfatase-maturating enzyme family.</text>
</comment>
<protein>
    <submittedName>
        <fullName evidence="8">Radical SAM domain-containing protein</fullName>
    </submittedName>
</protein>
<dbReference type="KEGG" id="dmm:dnm_052600"/>
<keyword evidence="2" id="KW-0949">S-adenosyl-L-methionine</keyword>
<keyword evidence="9" id="KW-1185">Reference proteome</keyword>
<name>A0A975BPH5_9BACT</name>
<accession>A0A975BPH5</accession>
<dbReference type="GO" id="GO:0016491">
    <property type="term" value="F:oxidoreductase activity"/>
    <property type="evidence" value="ECO:0007669"/>
    <property type="project" value="InterPro"/>
</dbReference>
<keyword evidence="3" id="KW-0479">Metal-binding</keyword>
<dbReference type="Pfam" id="PF04055">
    <property type="entry name" value="Radical_SAM"/>
    <property type="match status" value="1"/>
</dbReference>
<organism evidence="8 9">
    <name type="scientific">Desulfonema magnum</name>
    <dbReference type="NCBI Taxonomy" id="45655"/>
    <lineage>
        <taxon>Bacteria</taxon>
        <taxon>Pseudomonadati</taxon>
        <taxon>Thermodesulfobacteriota</taxon>
        <taxon>Desulfobacteria</taxon>
        <taxon>Desulfobacterales</taxon>
        <taxon>Desulfococcaceae</taxon>
        <taxon>Desulfonema</taxon>
    </lineage>
</organism>
<evidence type="ECO:0000256" key="2">
    <source>
        <dbReference type="ARBA" id="ARBA00022691"/>
    </source>
</evidence>
<comment type="cofactor">
    <cofactor evidence="1">
        <name>[4Fe-4S] cluster</name>
        <dbReference type="ChEBI" id="CHEBI:49883"/>
    </cofactor>
</comment>
<evidence type="ECO:0000256" key="6">
    <source>
        <dbReference type="ARBA" id="ARBA00023601"/>
    </source>
</evidence>
<dbReference type="SFLD" id="SFLDS00029">
    <property type="entry name" value="Radical_SAM"/>
    <property type="match status" value="1"/>
</dbReference>
<dbReference type="InterPro" id="IPR058240">
    <property type="entry name" value="rSAM_sf"/>
</dbReference>
<proteinExistence type="inferred from homology"/>
<evidence type="ECO:0000259" key="7">
    <source>
        <dbReference type="Pfam" id="PF04055"/>
    </source>
</evidence>
<dbReference type="PANTHER" id="PTHR43273">
    <property type="entry name" value="ANAEROBIC SULFATASE-MATURATING ENZYME HOMOLOG ASLB-RELATED"/>
    <property type="match status" value="1"/>
</dbReference>
<dbReference type="RefSeq" id="WP_207677945.1">
    <property type="nucleotide sequence ID" value="NZ_CP061800.1"/>
</dbReference>
<evidence type="ECO:0000256" key="3">
    <source>
        <dbReference type="ARBA" id="ARBA00022723"/>
    </source>
</evidence>
<evidence type="ECO:0000256" key="1">
    <source>
        <dbReference type="ARBA" id="ARBA00001966"/>
    </source>
</evidence>
<dbReference type="SFLD" id="SFLDG01067">
    <property type="entry name" value="SPASM/twitch_domain_containing"/>
    <property type="match status" value="1"/>
</dbReference>
<reference evidence="8" key="1">
    <citation type="journal article" date="2021" name="Microb. Physiol.">
        <title>Proteogenomic Insights into the Physiology of Marine, Sulfate-Reducing, Filamentous Desulfonema limicola and Desulfonema magnum.</title>
        <authorList>
            <person name="Schnaars V."/>
            <person name="Wohlbrand L."/>
            <person name="Scheve S."/>
            <person name="Hinrichs C."/>
            <person name="Reinhardt R."/>
            <person name="Rabus R."/>
        </authorList>
    </citation>
    <scope>NUCLEOTIDE SEQUENCE</scope>
    <source>
        <strain evidence="8">4be13</strain>
    </source>
</reference>
<dbReference type="Proteomes" id="UP000663722">
    <property type="component" value="Chromosome"/>
</dbReference>
<dbReference type="GO" id="GO:0046872">
    <property type="term" value="F:metal ion binding"/>
    <property type="evidence" value="ECO:0007669"/>
    <property type="project" value="UniProtKB-KW"/>
</dbReference>
<evidence type="ECO:0000256" key="5">
    <source>
        <dbReference type="ARBA" id="ARBA00023014"/>
    </source>
</evidence>
<dbReference type="Gene3D" id="3.20.20.70">
    <property type="entry name" value="Aldolase class I"/>
    <property type="match status" value="1"/>
</dbReference>
<evidence type="ECO:0000313" key="9">
    <source>
        <dbReference type="Proteomes" id="UP000663722"/>
    </source>
</evidence>
<feature type="domain" description="Radical SAM core" evidence="7">
    <location>
        <begin position="10"/>
        <end position="156"/>
    </location>
</feature>